<evidence type="ECO:0000313" key="2">
    <source>
        <dbReference type="Proteomes" id="UP000245535"/>
    </source>
</evidence>
<evidence type="ECO:0008006" key="3">
    <source>
        <dbReference type="Google" id="ProtNLM"/>
    </source>
</evidence>
<evidence type="ECO:0000313" key="1">
    <source>
        <dbReference type="EMBL" id="PWJ43114.1"/>
    </source>
</evidence>
<proteinExistence type="predicted"/>
<dbReference type="EMBL" id="QGDO01000002">
    <property type="protein sequence ID" value="PWJ43114.1"/>
    <property type="molecule type" value="Genomic_DNA"/>
</dbReference>
<dbReference type="AlphaFoldDB" id="A0A315ZEF8"/>
<organism evidence="1 2">
    <name type="scientific">Sediminitomix flava</name>
    <dbReference type="NCBI Taxonomy" id="379075"/>
    <lineage>
        <taxon>Bacteria</taxon>
        <taxon>Pseudomonadati</taxon>
        <taxon>Bacteroidota</taxon>
        <taxon>Cytophagia</taxon>
        <taxon>Cytophagales</taxon>
        <taxon>Flammeovirgaceae</taxon>
        <taxon>Sediminitomix</taxon>
    </lineage>
</organism>
<sequence length="300" mass="33005">MIKSFIYRIGVVLLIGICACSELDELVNADAPLTDVEREAELSIVSDDAQADQEYDVVEAELDFVIRQFEESSNARSSTSETTCAVVTLDTVLYNVSPLSIINEYTVDFGEEGCESEVFGITRVLRGKLHVVDEALLSNAQTRLSLKRSIVFESFYANDVKVEGTRTTRAIFEEGQNDLLISTLKGGKLTFFDGSSITRDADWTIEKVAGESFFEEEFSIEGNASGQKRDGGVYTMEVVSPLIVKRSCGLAWIPVSGEKRFTSSNHSIQVNYGDGTCDDEGYVVSVSLDDGDYFTVNLSE</sequence>
<dbReference type="RefSeq" id="WP_109617391.1">
    <property type="nucleotide sequence ID" value="NZ_QGDO01000002.1"/>
</dbReference>
<protein>
    <recommendedName>
        <fullName evidence="3">Lipoprotein</fullName>
    </recommendedName>
</protein>
<reference evidence="1 2" key="1">
    <citation type="submission" date="2018-03" db="EMBL/GenBank/DDBJ databases">
        <title>Genomic Encyclopedia of Archaeal and Bacterial Type Strains, Phase II (KMG-II): from individual species to whole genera.</title>
        <authorList>
            <person name="Goeker M."/>
        </authorList>
    </citation>
    <scope>NUCLEOTIDE SEQUENCE [LARGE SCALE GENOMIC DNA]</scope>
    <source>
        <strain evidence="1 2">DSM 28229</strain>
    </source>
</reference>
<comment type="caution">
    <text evidence="1">The sequence shown here is derived from an EMBL/GenBank/DDBJ whole genome shotgun (WGS) entry which is preliminary data.</text>
</comment>
<keyword evidence="2" id="KW-1185">Reference proteome</keyword>
<dbReference type="PROSITE" id="PS51257">
    <property type="entry name" value="PROKAR_LIPOPROTEIN"/>
    <property type="match status" value="1"/>
</dbReference>
<dbReference type="OrthoDB" id="1114031at2"/>
<gene>
    <name evidence="1" type="ORF">BC781_102663</name>
</gene>
<name>A0A315ZEF8_SEDFL</name>
<dbReference type="Proteomes" id="UP000245535">
    <property type="component" value="Unassembled WGS sequence"/>
</dbReference>
<accession>A0A315ZEF8</accession>